<comment type="subcellular location">
    <subcellularLocation>
        <location evidence="2">Membrane</location>
    </subcellularLocation>
</comment>
<organism evidence="10 11">
    <name type="scientific">Xanthoceras sorbifolium</name>
    <dbReference type="NCBI Taxonomy" id="99658"/>
    <lineage>
        <taxon>Eukaryota</taxon>
        <taxon>Viridiplantae</taxon>
        <taxon>Streptophyta</taxon>
        <taxon>Embryophyta</taxon>
        <taxon>Tracheophyta</taxon>
        <taxon>Spermatophyta</taxon>
        <taxon>Magnoliopsida</taxon>
        <taxon>eudicotyledons</taxon>
        <taxon>Gunneridae</taxon>
        <taxon>Pentapetalae</taxon>
        <taxon>rosids</taxon>
        <taxon>malvids</taxon>
        <taxon>Sapindales</taxon>
        <taxon>Sapindaceae</taxon>
        <taxon>Xanthoceroideae</taxon>
        <taxon>Xanthoceras</taxon>
    </lineage>
</organism>
<evidence type="ECO:0000256" key="3">
    <source>
        <dbReference type="ARBA" id="ARBA00010617"/>
    </source>
</evidence>
<comment type="caution">
    <text evidence="10">The sequence shown here is derived from an EMBL/GenBank/DDBJ whole genome shotgun (WGS) entry which is preliminary data.</text>
</comment>
<dbReference type="Proteomes" id="UP000827721">
    <property type="component" value="Unassembled WGS sequence"/>
</dbReference>
<evidence type="ECO:0000313" key="10">
    <source>
        <dbReference type="EMBL" id="KAH7565814.1"/>
    </source>
</evidence>
<evidence type="ECO:0000256" key="9">
    <source>
        <dbReference type="ARBA" id="ARBA00023136"/>
    </source>
</evidence>
<keyword evidence="4" id="KW-0349">Heme</keyword>
<dbReference type="PANTHER" id="PTHR47943">
    <property type="entry name" value="CYTOCHROME P450 93A3-LIKE"/>
    <property type="match status" value="1"/>
</dbReference>
<evidence type="ECO:0000256" key="2">
    <source>
        <dbReference type="ARBA" id="ARBA00004370"/>
    </source>
</evidence>
<dbReference type="EMBL" id="JAFEMO010000008">
    <property type="protein sequence ID" value="KAH7565814.1"/>
    <property type="molecule type" value="Genomic_DNA"/>
</dbReference>
<evidence type="ECO:0000256" key="8">
    <source>
        <dbReference type="ARBA" id="ARBA00023033"/>
    </source>
</evidence>
<keyword evidence="11" id="KW-1185">Reference proteome</keyword>
<evidence type="ECO:0000256" key="5">
    <source>
        <dbReference type="ARBA" id="ARBA00022723"/>
    </source>
</evidence>
<dbReference type="SUPFAM" id="SSF48264">
    <property type="entry name" value="Cytochrome P450"/>
    <property type="match status" value="1"/>
</dbReference>
<protein>
    <recommendedName>
        <fullName evidence="12">Cytochrome P450</fullName>
    </recommendedName>
</protein>
<sequence>MPDVPVADVLGGMLPVAYDMVECHLGMLHSHSLCRLYTLLIHSDFLEAIRNRSDSIPTVLSILMVRALNADRRSIRRRSLGLTKRMKAVAKVLDEFMEKIIDEHVQSKDSRTKDFVDLMLSFFGSEETGYRTDRGHIKALFLVTIHHM</sequence>
<evidence type="ECO:0000256" key="4">
    <source>
        <dbReference type="ARBA" id="ARBA00022617"/>
    </source>
</evidence>
<evidence type="ECO:0000313" key="11">
    <source>
        <dbReference type="Proteomes" id="UP000827721"/>
    </source>
</evidence>
<evidence type="ECO:0000256" key="6">
    <source>
        <dbReference type="ARBA" id="ARBA00023002"/>
    </source>
</evidence>
<comment type="cofactor">
    <cofactor evidence="1">
        <name>heme</name>
        <dbReference type="ChEBI" id="CHEBI:30413"/>
    </cofactor>
</comment>
<dbReference type="InterPro" id="IPR036396">
    <property type="entry name" value="Cyt_P450_sf"/>
</dbReference>
<dbReference type="PANTHER" id="PTHR47943:SF2">
    <property type="entry name" value="CYTOCHROME P450"/>
    <property type="match status" value="1"/>
</dbReference>
<gene>
    <name evidence="10" type="ORF">JRO89_XS08G0021000</name>
</gene>
<keyword evidence="6" id="KW-0560">Oxidoreductase</keyword>
<accession>A0ABQ8HNH4</accession>
<keyword evidence="5" id="KW-0479">Metal-binding</keyword>
<keyword evidence="7" id="KW-0408">Iron</keyword>
<evidence type="ECO:0000256" key="1">
    <source>
        <dbReference type="ARBA" id="ARBA00001971"/>
    </source>
</evidence>
<proteinExistence type="inferred from homology"/>
<evidence type="ECO:0008006" key="12">
    <source>
        <dbReference type="Google" id="ProtNLM"/>
    </source>
</evidence>
<name>A0ABQ8HNH4_9ROSI</name>
<reference evidence="10 11" key="1">
    <citation type="submission" date="2021-02" db="EMBL/GenBank/DDBJ databases">
        <title>Plant Genome Project.</title>
        <authorList>
            <person name="Zhang R.-G."/>
        </authorList>
    </citation>
    <scope>NUCLEOTIDE SEQUENCE [LARGE SCALE GENOMIC DNA]</scope>
    <source>
        <tissue evidence="10">Leaves</tissue>
    </source>
</reference>
<keyword evidence="9" id="KW-0472">Membrane</keyword>
<comment type="similarity">
    <text evidence="3">Belongs to the cytochrome P450 family.</text>
</comment>
<keyword evidence="8" id="KW-0503">Monooxygenase</keyword>
<evidence type="ECO:0000256" key="7">
    <source>
        <dbReference type="ARBA" id="ARBA00023004"/>
    </source>
</evidence>